<gene>
    <name evidence="5" type="primary">araC_8</name>
    <name evidence="5" type="ORF">SK3146_02568</name>
</gene>
<keyword evidence="1" id="KW-0805">Transcription regulation</keyword>
<dbReference type="PROSITE" id="PS01124">
    <property type="entry name" value="HTH_ARAC_FAMILY_2"/>
    <property type="match status" value="1"/>
</dbReference>
<reference evidence="5" key="1">
    <citation type="submission" date="2018-02" db="EMBL/GenBank/DDBJ databases">
        <authorList>
            <person name="Kim S.-K."/>
            <person name="Jung H.-I."/>
            <person name="Lee S.-W."/>
        </authorList>
    </citation>
    <scope>NUCLEOTIDE SEQUENCE</scope>
    <source>
        <strain evidence="5">SK3146</strain>
    </source>
</reference>
<dbReference type="Gene3D" id="2.60.120.280">
    <property type="entry name" value="Regulatory protein AraC"/>
    <property type="match status" value="1"/>
</dbReference>
<dbReference type="Proteomes" id="UP001057134">
    <property type="component" value="Chromosome"/>
</dbReference>
<evidence type="ECO:0000256" key="2">
    <source>
        <dbReference type="ARBA" id="ARBA00023125"/>
    </source>
</evidence>
<name>A0ABY4RNG8_9BACL</name>
<proteinExistence type="predicted"/>
<dbReference type="EMBL" id="CP027059">
    <property type="protein sequence ID" value="UQZ83381.1"/>
    <property type="molecule type" value="Genomic_DNA"/>
</dbReference>
<dbReference type="PRINTS" id="PR00032">
    <property type="entry name" value="HTHARAC"/>
</dbReference>
<evidence type="ECO:0000313" key="6">
    <source>
        <dbReference type="Proteomes" id="UP001057134"/>
    </source>
</evidence>
<feature type="domain" description="HTH araC/xylS-type" evidence="4">
    <location>
        <begin position="176"/>
        <end position="274"/>
    </location>
</feature>
<dbReference type="Gene3D" id="1.10.10.60">
    <property type="entry name" value="Homeodomain-like"/>
    <property type="match status" value="2"/>
</dbReference>
<evidence type="ECO:0000313" key="5">
    <source>
        <dbReference type="EMBL" id="UQZ83381.1"/>
    </source>
</evidence>
<dbReference type="PROSITE" id="PS00041">
    <property type="entry name" value="HTH_ARAC_FAMILY_1"/>
    <property type="match status" value="1"/>
</dbReference>
<sequence length="287" mass="32194">MASFLHNTANENLTTVPGILISDHYIRPSGYMVKRSKGTQDFYLTYTVSGKGIFHNGVESKECGEGEITIITPGTPHYYGTKEQETWQFYWCHFMPKEEWASLLLLPEGIKGIKWLAVENASITARIASAFANLVQYSNESGPFSERLAVNALEEVLLLTAGSRAAEIRKIDPRVQEALDLLSQHYSRPFTVASLASEVSLSPSRFAHLFKKQTGESVMETLIKIRLRHAKKRLEHTSLSIAEIAAEVGFNNPFYFTRQFTSFFGCPPATFRRKMLALQPAAPSQTH</sequence>
<dbReference type="PANTHER" id="PTHR43280">
    <property type="entry name" value="ARAC-FAMILY TRANSCRIPTIONAL REGULATOR"/>
    <property type="match status" value="1"/>
</dbReference>
<reference evidence="5" key="2">
    <citation type="journal article" date="2021" name="J Anim Sci Technol">
        <title>Complete genome sequence of Paenibacillus konkukensis sp. nov. SK3146 as a potential probiotic strain.</title>
        <authorList>
            <person name="Jung H.I."/>
            <person name="Park S."/>
            <person name="Niu K.M."/>
            <person name="Lee S.W."/>
            <person name="Kothari D."/>
            <person name="Yi K.J."/>
            <person name="Kim S.K."/>
        </authorList>
    </citation>
    <scope>NUCLEOTIDE SEQUENCE</scope>
    <source>
        <strain evidence="5">SK3146</strain>
    </source>
</reference>
<dbReference type="InterPro" id="IPR018062">
    <property type="entry name" value="HTH_AraC-typ_CS"/>
</dbReference>
<keyword evidence="3" id="KW-0804">Transcription</keyword>
<dbReference type="Pfam" id="PF02311">
    <property type="entry name" value="AraC_binding"/>
    <property type="match status" value="1"/>
</dbReference>
<dbReference type="InterPro" id="IPR018060">
    <property type="entry name" value="HTH_AraC"/>
</dbReference>
<accession>A0ABY4RNG8</accession>
<dbReference type="PANTHER" id="PTHR43280:SF2">
    <property type="entry name" value="HTH-TYPE TRANSCRIPTIONAL REGULATOR EXSA"/>
    <property type="match status" value="1"/>
</dbReference>
<organism evidence="5 6">
    <name type="scientific">Paenibacillus konkukensis</name>
    <dbReference type="NCBI Taxonomy" id="2020716"/>
    <lineage>
        <taxon>Bacteria</taxon>
        <taxon>Bacillati</taxon>
        <taxon>Bacillota</taxon>
        <taxon>Bacilli</taxon>
        <taxon>Bacillales</taxon>
        <taxon>Paenibacillaceae</taxon>
        <taxon>Paenibacillus</taxon>
    </lineage>
</organism>
<evidence type="ECO:0000259" key="4">
    <source>
        <dbReference type="PROSITE" id="PS01124"/>
    </source>
</evidence>
<dbReference type="InterPro" id="IPR020449">
    <property type="entry name" value="Tscrpt_reg_AraC-type_HTH"/>
</dbReference>
<dbReference type="SUPFAM" id="SSF51215">
    <property type="entry name" value="Regulatory protein AraC"/>
    <property type="match status" value="1"/>
</dbReference>
<dbReference type="InterPro" id="IPR009057">
    <property type="entry name" value="Homeodomain-like_sf"/>
</dbReference>
<dbReference type="InterPro" id="IPR003313">
    <property type="entry name" value="AraC-bd"/>
</dbReference>
<dbReference type="InterPro" id="IPR037923">
    <property type="entry name" value="HTH-like"/>
</dbReference>
<protein>
    <submittedName>
        <fullName evidence="5">Arabinose operon regulatory protein</fullName>
    </submittedName>
</protein>
<evidence type="ECO:0000256" key="1">
    <source>
        <dbReference type="ARBA" id="ARBA00023015"/>
    </source>
</evidence>
<dbReference type="SUPFAM" id="SSF46689">
    <property type="entry name" value="Homeodomain-like"/>
    <property type="match status" value="2"/>
</dbReference>
<dbReference type="SMART" id="SM00342">
    <property type="entry name" value="HTH_ARAC"/>
    <property type="match status" value="1"/>
</dbReference>
<dbReference type="Pfam" id="PF12833">
    <property type="entry name" value="HTH_18"/>
    <property type="match status" value="1"/>
</dbReference>
<evidence type="ECO:0000256" key="3">
    <source>
        <dbReference type="ARBA" id="ARBA00023163"/>
    </source>
</evidence>
<dbReference type="RefSeq" id="WP_249865401.1">
    <property type="nucleotide sequence ID" value="NZ_CP027059.1"/>
</dbReference>
<keyword evidence="6" id="KW-1185">Reference proteome</keyword>
<keyword evidence="2" id="KW-0238">DNA-binding</keyword>